<protein>
    <submittedName>
        <fullName evidence="1">Uncharacterized protein</fullName>
    </submittedName>
</protein>
<evidence type="ECO:0000313" key="1">
    <source>
        <dbReference type="EMBL" id="CAJ0604510.1"/>
    </source>
</evidence>
<evidence type="ECO:0000313" key="2">
    <source>
        <dbReference type="Proteomes" id="UP001176961"/>
    </source>
</evidence>
<reference evidence="1" key="1">
    <citation type="submission" date="2023-07" db="EMBL/GenBank/DDBJ databases">
        <authorList>
            <consortium name="CYATHOMIX"/>
        </authorList>
    </citation>
    <scope>NUCLEOTIDE SEQUENCE</scope>
    <source>
        <strain evidence="1">N/A</strain>
    </source>
</reference>
<dbReference type="Proteomes" id="UP001176961">
    <property type="component" value="Unassembled WGS sequence"/>
</dbReference>
<organism evidence="1 2">
    <name type="scientific">Cylicocyclus nassatus</name>
    <name type="common">Nematode worm</name>
    <dbReference type="NCBI Taxonomy" id="53992"/>
    <lineage>
        <taxon>Eukaryota</taxon>
        <taxon>Metazoa</taxon>
        <taxon>Ecdysozoa</taxon>
        <taxon>Nematoda</taxon>
        <taxon>Chromadorea</taxon>
        <taxon>Rhabditida</taxon>
        <taxon>Rhabditina</taxon>
        <taxon>Rhabditomorpha</taxon>
        <taxon>Strongyloidea</taxon>
        <taxon>Strongylidae</taxon>
        <taxon>Cylicocyclus</taxon>
    </lineage>
</organism>
<dbReference type="EMBL" id="CATQJL010000305">
    <property type="protein sequence ID" value="CAJ0604510.1"/>
    <property type="molecule type" value="Genomic_DNA"/>
</dbReference>
<comment type="caution">
    <text evidence="1">The sequence shown here is derived from an EMBL/GenBank/DDBJ whole genome shotgun (WGS) entry which is preliminary data.</text>
</comment>
<accession>A0AA36H5J8</accession>
<gene>
    <name evidence="1" type="ORF">CYNAS_LOCUS16493</name>
</gene>
<name>A0AA36H5J8_CYLNA</name>
<sequence length="256" mass="28911">MMKGLSDKTKVSFCRGGVSLTTPLFESSMPSEDLYEGYRPEKIHQMQDGANDVYFHNYEPVDDYIAAPIPVSHGDLNRCMEVYERKSSNVKPTFYGETTNRSYFTWKDPVHTTRVPSLSEKKESVVPFYSQTTNREAYSPKVTHNAAVKRSMELASLQGPLAFENSNFLNSTREASVQVCEQPSPSCWSAEKGLNGGTSAKHNALVRIPQQACPVERIIRMKSCKKRYTSGHWWIRTPKAVLEENNNSAYVELHAA</sequence>
<keyword evidence="2" id="KW-1185">Reference proteome</keyword>
<dbReference type="AlphaFoldDB" id="A0AA36H5J8"/>
<proteinExistence type="predicted"/>